<dbReference type="PANTHER" id="PTHR33768">
    <property type="entry name" value="MIP11318P"/>
    <property type="match status" value="1"/>
</dbReference>
<feature type="compositionally biased region" description="Basic and acidic residues" evidence="2">
    <location>
        <begin position="167"/>
        <end position="189"/>
    </location>
</feature>
<accession>A0ABD3UF71</accession>
<comment type="caution">
    <text evidence="3">The sequence shown here is derived from an EMBL/GenBank/DDBJ whole genome shotgun (WGS) entry which is preliminary data.</text>
</comment>
<comment type="similarity">
    <text evidence="1">Belongs to the CFAP97 family.</text>
</comment>
<evidence type="ECO:0000256" key="1">
    <source>
        <dbReference type="ARBA" id="ARBA00008315"/>
    </source>
</evidence>
<dbReference type="AlphaFoldDB" id="A0ABD3UF71"/>
<reference evidence="3 4" key="1">
    <citation type="submission" date="2024-11" db="EMBL/GenBank/DDBJ databases">
        <title>Chromosome-level genome assembly of the freshwater bivalve Anodonta woodiana.</title>
        <authorList>
            <person name="Chen X."/>
        </authorList>
    </citation>
    <scope>NUCLEOTIDE SEQUENCE [LARGE SCALE GENOMIC DNA]</scope>
    <source>
        <strain evidence="3">MN2024</strain>
        <tissue evidence="3">Gills</tissue>
    </source>
</reference>
<evidence type="ECO:0000313" key="3">
    <source>
        <dbReference type="EMBL" id="KAL3846813.1"/>
    </source>
</evidence>
<dbReference type="Proteomes" id="UP001634394">
    <property type="component" value="Unassembled WGS sequence"/>
</dbReference>
<dbReference type="InterPro" id="IPR029488">
    <property type="entry name" value="Hmw/CFAP97"/>
</dbReference>
<sequence length="221" mass="26159">MTSSVDTRPDNATLPNFTEPLRVKRDQTYYNKHKEKLREVKPIVDTKAPATYMHLHLRLKKLQLEKERQTAIERDNKILLDKMSYVKRTRSGKNISNTNTKFKSLNREKRQRYLSRVTEENLAMLYRITDCQPEYSNKKWQQEWEIKQRYMKSICHFPKVEKRKSAKNKEGEKKTEDGDMEKDKGKGIVEESDGDENTKINRINSKKEKDATSMGGENRNV</sequence>
<protein>
    <recommendedName>
        <fullName evidence="5">Cilia- and flagella-associated protein 97</fullName>
    </recommendedName>
</protein>
<evidence type="ECO:0008006" key="5">
    <source>
        <dbReference type="Google" id="ProtNLM"/>
    </source>
</evidence>
<dbReference type="Pfam" id="PF13879">
    <property type="entry name" value="Hmw_CFAP97"/>
    <property type="match status" value="1"/>
</dbReference>
<keyword evidence="4" id="KW-1185">Reference proteome</keyword>
<name>A0ABD3UF71_SINWO</name>
<dbReference type="PANTHER" id="PTHR33768:SF5">
    <property type="entry name" value="SPERM AXONEMAL MAINTENANCE PROTEIN CFAP97D1"/>
    <property type="match status" value="1"/>
</dbReference>
<evidence type="ECO:0000256" key="2">
    <source>
        <dbReference type="SAM" id="MobiDB-lite"/>
    </source>
</evidence>
<proteinExistence type="inferred from homology"/>
<organism evidence="3 4">
    <name type="scientific">Sinanodonta woodiana</name>
    <name type="common">Chinese pond mussel</name>
    <name type="synonym">Anodonta woodiana</name>
    <dbReference type="NCBI Taxonomy" id="1069815"/>
    <lineage>
        <taxon>Eukaryota</taxon>
        <taxon>Metazoa</taxon>
        <taxon>Spiralia</taxon>
        <taxon>Lophotrochozoa</taxon>
        <taxon>Mollusca</taxon>
        <taxon>Bivalvia</taxon>
        <taxon>Autobranchia</taxon>
        <taxon>Heteroconchia</taxon>
        <taxon>Palaeoheterodonta</taxon>
        <taxon>Unionida</taxon>
        <taxon>Unionoidea</taxon>
        <taxon>Unionidae</taxon>
        <taxon>Unioninae</taxon>
        <taxon>Sinanodonta</taxon>
    </lineage>
</organism>
<dbReference type="InterPro" id="IPR038792">
    <property type="entry name" value="CFAP97D1/2"/>
</dbReference>
<feature type="region of interest" description="Disordered" evidence="2">
    <location>
        <begin position="162"/>
        <end position="221"/>
    </location>
</feature>
<gene>
    <name evidence="3" type="ORF">ACJMK2_017767</name>
</gene>
<dbReference type="EMBL" id="JBJQND010000016">
    <property type="protein sequence ID" value="KAL3846813.1"/>
    <property type="molecule type" value="Genomic_DNA"/>
</dbReference>
<evidence type="ECO:0000313" key="4">
    <source>
        <dbReference type="Proteomes" id="UP001634394"/>
    </source>
</evidence>